<reference evidence="7" key="2">
    <citation type="submission" date="2024-10" db="UniProtKB">
        <authorList>
            <consortium name="EnsemblProtists"/>
        </authorList>
    </citation>
    <scope>IDENTIFICATION</scope>
</reference>
<evidence type="ECO:0000313" key="8">
    <source>
        <dbReference type="Proteomes" id="UP000013827"/>
    </source>
</evidence>
<evidence type="ECO:0000256" key="5">
    <source>
        <dbReference type="SAM" id="SignalP"/>
    </source>
</evidence>
<evidence type="ECO:0000313" key="7">
    <source>
        <dbReference type="EnsemblProtists" id="EOD04162"/>
    </source>
</evidence>
<feature type="domain" description="HNH nuclease" evidence="6">
    <location>
        <begin position="85"/>
        <end position="137"/>
    </location>
</feature>
<dbReference type="GO" id="GO:0008270">
    <property type="term" value="F:zinc ion binding"/>
    <property type="evidence" value="ECO:0007669"/>
    <property type="project" value="InterPro"/>
</dbReference>
<dbReference type="PANTHER" id="PTHR11070">
    <property type="entry name" value="UVRD / RECB / PCRA DNA HELICASE FAMILY MEMBER"/>
    <property type="match status" value="1"/>
</dbReference>
<dbReference type="PaxDb" id="2903-EOD04162"/>
<evidence type="ECO:0000259" key="6">
    <source>
        <dbReference type="SMART" id="SM00507"/>
    </source>
</evidence>
<dbReference type="GO" id="GO:0005634">
    <property type="term" value="C:nucleus"/>
    <property type="evidence" value="ECO:0007669"/>
    <property type="project" value="TreeGrafter"/>
</dbReference>
<protein>
    <recommendedName>
        <fullName evidence="6">HNH nuclease domain-containing protein</fullName>
    </recommendedName>
</protein>
<dbReference type="GeneID" id="17250310"/>
<dbReference type="InterPro" id="IPR002711">
    <property type="entry name" value="HNH"/>
</dbReference>
<dbReference type="KEGG" id="ehx:EMIHUDRAFT_250677"/>
<dbReference type="InterPro" id="IPR003615">
    <property type="entry name" value="HNH_nuc"/>
</dbReference>
<dbReference type="InterPro" id="IPR027417">
    <property type="entry name" value="P-loop_NTPase"/>
</dbReference>
<dbReference type="SUPFAM" id="SSF52540">
    <property type="entry name" value="P-loop containing nucleoside triphosphate hydrolases"/>
    <property type="match status" value="1"/>
</dbReference>
<evidence type="ECO:0000256" key="2">
    <source>
        <dbReference type="ARBA" id="ARBA00022801"/>
    </source>
</evidence>
<dbReference type="RefSeq" id="XP_005756591.1">
    <property type="nucleotide sequence ID" value="XM_005756534.1"/>
</dbReference>
<dbReference type="PANTHER" id="PTHR11070:SF2">
    <property type="entry name" value="ATP-DEPENDENT DNA HELICASE SRS2"/>
    <property type="match status" value="1"/>
</dbReference>
<dbReference type="EnsemblProtists" id="EOD04162">
    <property type="protein sequence ID" value="EOD04162"/>
    <property type="gene ID" value="EMIHUDRAFT_250677"/>
</dbReference>
<sequence length="217" mass="22979">MRPPLSSVAHPRVLVATLGFALPAPLASPAVSRCCTIALCAATPRRRSLSSKPGAVPPGALPPSLTADETNVYAGEITARVLSEREKKIVAYRQQYKCAGCGCLLPPTHQIDHIVPLALGGTNGLTNLQALCVRCHVRKTRGQRHDMLSSRTAREAAELSSLQLLRGMNQQQLAAVVCADGPLRVAAGPGTGKTRVLTARIAHLVEEARVPPQRVLA</sequence>
<dbReference type="Gene3D" id="3.40.50.300">
    <property type="entry name" value="P-loop containing nucleotide triphosphate hydrolases"/>
    <property type="match status" value="1"/>
</dbReference>
<accession>A0A0D3HYS7</accession>
<proteinExistence type="predicted"/>
<dbReference type="InterPro" id="IPR014016">
    <property type="entry name" value="UvrD-like_ATP-bd"/>
</dbReference>
<keyword evidence="1" id="KW-0547">Nucleotide-binding</keyword>
<dbReference type="AlphaFoldDB" id="A0A0D3HYS7"/>
<dbReference type="Gene3D" id="1.10.30.50">
    <property type="match status" value="1"/>
</dbReference>
<dbReference type="GO" id="GO:0000725">
    <property type="term" value="P:recombinational repair"/>
    <property type="evidence" value="ECO:0007669"/>
    <property type="project" value="TreeGrafter"/>
</dbReference>
<dbReference type="HOGENOM" id="CLU_1275208_0_0_1"/>
<keyword evidence="8" id="KW-1185">Reference proteome</keyword>
<dbReference type="GO" id="GO:0016787">
    <property type="term" value="F:hydrolase activity"/>
    <property type="evidence" value="ECO:0007669"/>
    <property type="project" value="UniProtKB-KW"/>
</dbReference>
<dbReference type="SMART" id="SM00507">
    <property type="entry name" value="HNHc"/>
    <property type="match status" value="1"/>
</dbReference>
<keyword evidence="5" id="KW-0732">Signal</keyword>
<keyword evidence="3" id="KW-0347">Helicase</keyword>
<feature type="signal peptide" evidence="5">
    <location>
        <begin position="1"/>
        <end position="29"/>
    </location>
</feature>
<dbReference type="GO" id="GO:0043138">
    <property type="term" value="F:3'-5' DNA helicase activity"/>
    <property type="evidence" value="ECO:0007669"/>
    <property type="project" value="TreeGrafter"/>
</dbReference>
<dbReference type="Pfam" id="PF00580">
    <property type="entry name" value="UvrD-helicase"/>
    <property type="match status" value="1"/>
</dbReference>
<keyword evidence="2" id="KW-0378">Hydrolase</keyword>
<feature type="chain" id="PRO_5044231716" description="HNH nuclease domain-containing protein" evidence="5">
    <location>
        <begin position="30"/>
        <end position="217"/>
    </location>
</feature>
<evidence type="ECO:0000256" key="3">
    <source>
        <dbReference type="ARBA" id="ARBA00022806"/>
    </source>
</evidence>
<dbReference type="GO" id="GO:0003677">
    <property type="term" value="F:DNA binding"/>
    <property type="evidence" value="ECO:0007669"/>
    <property type="project" value="InterPro"/>
</dbReference>
<reference evidence="8" key="1">
    <citation type="journal article" date="2013" name="Nature">
        <title>Pan genome of the phytoplankton Emiliania underpins its global distribution.</title>
        <authorList>
            <person name="Read B.A."/>
            <person name="Kegel J."/>
            <person name="Klute M.J."/>
            <person name="Kuo A."/>
            <person name="Lefebvre S.C."/>
            <person name="Maumus F."/>
            <person name="Mayer C."/>
            <person name="Miller J."/>
            <person name="Monier A."/>
            <person name="Salamov A."/>
            <person name="Young J."/>
            <person name="Aguilar M."/>
            <person name="Claverie J.M."/>
            <person name="Frickenhaus S."/>
            <person name="Gonzalez K."/>
            <person name="Herman E.K."/>
            <person name="Lin Y.C."/>
            <person name="Napier J."/>
            <person name="Ogata H."/>
            <person name="Sarno A.F."/>
            <person name="Shmutz J."/>
            <person name="Schroeder D."/>
            <person name="de Vargas C."/>
            <person name="Verret F."/>
            <person name="von Dassow P."/>
            <person name="Valentin K."/>
            <person name="Van de Peer Y."/>
            <person name="Wheeler G."/>
            <person name="Dacks J.B."/>
            <person name="Delwiche C.F."/>
            <person name="Dyhrman S.T."/>
            <person name="Glockner G."/>
            <person name="John U."/>
            <person name="Richards T."/>
            <person name="Worden A.Z."/>
            <person name="Zhang X."/>
            <person name="Grigoriev I.V."/>
            <person name="Allen A.E."/>
            <person name="Bidle K."/>
            <person name="Borodovsky M."/>
            <person name="Bowler C."/>
            <person name="Brownlee C."/>
            <person name="Cock J.M."/>
            <person name="Elias M."/>
            <person name="Gladyshev V.N."/>
            <person name="Groth M."/>
            <person name="Guda C."/>
            <person name="Hadaegh A."/>
            <person name="Iglesias-Rodriguez M.D."/>
            <person name="Jenkins J."/>
            <person name="Jones B.M."/>
            <person name="Lawson T."/>
            <person name="Leese F."/>
            <person name="Lindquist E."/>
            <person name="Lobanov A."/>
            <person name="Lomsadze A."/>
            <person name="Malik S.B."/>
            <person name="Marsh M.E."/>
            <person name="Mackinder L."/>
            <person name="Mock T."/>
            <person name="Mueller-Roeber B."/>
            <person name="Pagarete A."/>
            <person name="Parker M."/>
            <person name="Probert I."/>
            <person name="Quesneville H."/>
            <person name="Raines C."/>
            <person name="Rensing S.A."/>
            <person name="Riano-Pachon D.M."/>
            <person name="Richier S."/>
            <person name="Rokitta S."/>
            <person name="Shiraiwa Y."/>
            <person name="Soanes D.M."/>
            <person name="van der Giezen M."/>
            <person name="Wahlund T.M."/>
            <person name="Williams B."/>
            <person name="Wilson W."/>
            <person name="Wolfe G."/>
            <person name="Wurch L.L."/>
        </authorList>
    </citation>
    <scope>NUCLEOTIDE SEQUENCE</scope>
</reference>
<dbReference type="InterPro" id="IPR000212">
    <property type="entry name" value="DNA_helicase_UvrD/REP"/>
</dbReference>
<dbReference type="GO" id="GO:0005524">
    <property type="term" value="F:ATP binding"/>
    <property type="evidence" value="ECO:0007669"/>
    <property type="project" value="UniProtKB-KW"/>
</dbReference>
<keyword evidence="4" id="KW-0067">ATP-binding</keyword>
<dbReference type="Pfam" id="PF01844">
    <property type="entry name" value="HNH"/>
    <property type="match status" value="1"/>
</dbReference>
<name>A0A0D3HYS7_EMIH1</name>
<evidence type="ECO:0000256" key="1">
    <source>
        <dbReference type="ARBA" id="ARBA00022741"/>
    </source>
</evidence>
<evidence type="ECO:0000256" key="4">
    <source>
        <dbReference type="ARBA" id="ARBA00022840"/>
    </source>
</evidence>
<organism evidence="7 8">
    <name type="scientific">Emiliania huxleyi (strain CCMP1516)</name>
    <dbReference type="NCBI Taxonomy" id="280463"/>
    <lineage>
        <taxon>Eukaryota</taxon>
        <taxon>Haptista</taxon>
        <taxon>Haptophyta</taxon>
        <taxon>Prymnesiophyceae</taxon>
        <taxon>Isochrysidales</taxon>
        <taxon>Noelaerhabdaceae</taxon>
        <taxon>Emiliania</taxon>
    </lineage>
</organism>
<dbReference type="CDD" id="cd00085">
    <property type="entry name" value="HNHc"/>
    <property type="match status" value="1"/>
</dbReference>
<dbReference type="GO" id="GO:0004519">
    <property type="term" value="F:endonuclease activity"/>
    <property type="evidence" value="ECO:0007669"/>
    <property type="project" value="InterPro"/>
</dbReference>
<dbReference type="Proteomes" id="UP000013827">
    <property type="component" value="Unassembled WGS sequence"/>
</dbReference>
<dbReference type="STRING" id="2903.R1B517"/>